<feature type="region of interest" description="Disordered" evidence="1">
    <location>
        <begin position="207"/>
        <end position="226"/>
    </location>
</feature>
<dbReference type="AlphaFoldDB" id="A0AAQ3RXR8"/>
<dbReference type="EMBL" id="CP144696">
    <property type="protein sequence ID" value="WVZ11814.1"/>
    <property type="molecule type" value="Genomic_DNA"/>
</dbReference>
<sequence length="247" mass="25301">MIVSVSDFLAGFFGGGVEASGLVGAVRFGERDLLVEPVDGTGRGPNDGGLRVGRFAGFEKRDEARDVAVDVGLGILHGVAHAGLCGQVHDVSEGHDVEELGEKLGVVDVAFDDEDLVRVEQRFAGFLEGGIVVVVEVVESNNAISASFQGEGDVGADETGCARYEYGHASLAVDLGGSADLLLPLDPAPGGGEVAAAGIDETLEAEVGGGEGDEKESPEKHGTGRGETAVELAIHGMGTLDLEFAWS</sequence>
<accession>A0AAQ3RXR8</accession>
<feature type="compositionally biased region" description="Basic and acidic residues" evidence="1">
    <location>
        <begin position="215"/>
        <end position="224"/>
    </location>
</feature>
<gene>
    <name evidence="2" type="ORF">V8G54_016344</name>
</gene>
<organism evidence="2 3">
    <name type="scientific">Vigna mungo</name>
    <name type="common">Black gram</name>
    <name type="synonym">Phaseolus mungo</name>
    <dbReference type="NCBI Taxonomy" id="3915"/>
    <lineage>
        <taxon>Eukaryota</taxon>
        <taxon>Viridiplantae</taxon>
        <taxon>Streptophyta</taxon>
        <taxon>Embryophyta</taxon>
        <taxon>Tracheophyta</taxon>
        <taxon>Spermatophyta</taxon>
        <taxon>Magnoliopsida</taxon>
        <taxon>eudicotyledons</taxon>
        <taxon>Gunneridae</taxon>
        <taxon>Pentapetalae</taxon>
        <taxon>rosids</taxon>
        <taxon>fabids</taxon>
        <taxon>Fabales</taxon>
        <taxon>Fabaceae</taxon>
        <taxon>Papilionoideae</taxon>
        <taxon>50 kb inversion clade</taxon>
        <taxon>NPAAA clade</taxon>
        <taxon>indigoferoid/millettioid clade</taxon>
        <taxon>Phaseoleae</taxon>
        <taxon>Vigna</taxon>
    </lineage>
</organism>
<keyword evidence="3" id="KW-1185">Reference proteome</keyword>
<reference evidence="2 3" key="1">
    <citation type="journal article" date="2023" name="Life. Sci Alliance">
        <title>Evolutionary insights into 3D genome organization and epigenetic landscape of Vigna mungo.</title>
        <authorList>
            <person name="Junaid A."/>
            <person name="Singh B."/>
            <person name="Bhatia S."/>
        </authorList>
    </citation>
    <scope>NUCLEOTIDE SEQUENCE [LARGE SCALE GENOMIC DNA]</scope>
    <source>
        <strain evidence="2">Urdbean</strain>
    </source>
</reference>
<dbReference type="Proteomes" id="UP001374535">
    <property type="component" value="Chromosome 5"/>
</dbReference>
<name>A0AAQ3RXR8_VIGMU</name>
<evidence type="ECO:0000313" key="2">
    <source>
        <dbReference type="EMBL" id="WVZ11814.1"/>
    </source>
</evidence>
<evidence type="ECO:0000313" key="3">
    <source>
        <dbReference type="Proteomes" id="UP001374535"/>
    </source>
</evidence>
<protein>
    <submittedName>
        <fullName evidence="2">Uncharacterized protein</fullName>
    </submittedName>
</protein>
<proteinExistence type="predicted"/>
<evidence type="ECO:0000256" key="1">
    <source>
        <dbReference type="SAM" id="MobiDB-lite"/>
    </source>
</evidence>